<feature type="compositionally biased region" description="Basic residues" evidence="3">
    <location>
        <begin position="51"/>
        <end position="63"/>
    </location>
</feature>
<dbReference type="InterPro" id="IPR022617">
    <property type="entry name" value="Rad60/SUMO-like_dom"/>
</dbReference>
<dbReference type="PROSITE" id="PS50053">
    <property type="entry name" value="UBIQUITIN_2"/>
    <property type="match status" value="1"/>
</dbReference>
<accession>A0ABM1I8T8</accession>
<feature type="region of interest" description="Disordered" evidence="3">
    <location>
        <begin position="31"/>
        <end position="81"/>
    </location>
</feature>
<dbReference type="PANTHER" id="PTHR47187">
    <property type="entry name" value="NFATC2-INTERACTING PROTEIN"/>
    <property type="match status" value="1"/>
</dbReference>
<feature type="domain" description="Ubiquitin-like" evidence="4">
    <location>
        <begin position="245"/>
        <end position="318"/>
    </location>
</feature>
<evidence type="ECO:0000256" key="1">
    <source>
        <dbReference type="ARBA" id="ARBA00004123"/>
    </source>
</evidence>
<evidence type="ECO:0000259" key="5">
    <source>
        <dbReference type="PROSITE" id="PS51671"/>
    </source>
</evidence>
<comment type="subcellular location">
    <subcellularLocation>
        <location evidence="1">Nucleus</location>
    </subcellularLocation>
</comment>
<sequence length="318" mass="36721">MNNIELDISSEEDDDDYVNSVARLKALQNEVVTNHKELQTNNNENKGRGRERGRRQGQKRGRGRERERGKNKGRQKNTKDSLITCDLTEDLGFVEDNLEIISVPDENVIHTRSYTSKQKKVDDIIILNCSSEEEEDFKKDVEDLEKHEDFDVNVKILWRSKVIHRLNINNHENFRKVFQYFADMEKVSIEQILIMKKDKRINLADTPSSLGLSIIDILEGGIVDASIISQNDHQNQQKIIEEDICQIKVQTANKESLVIPLKKNQQFQILIASCAREWNVTKSSIKLYFDGDPINNNDTPESLDLEQEACIDLRIIKS</sequence>
<evidence type="ECO:0000313" key="6">
    <source>
        <dbReference type="Proteomes" id="UP000694924"/>
    </source>
</evidence>
<reference evidence="7" key="1">
    <citation type="submission" date="2025-08" db="UniProtKB">
        <authorList>
            <consortium name="RefSeq"/>
        </authorList>
    </citation>
    <scope>IDENTIFICATION</scope>
    <source>
        <tissue evidence="7">Whole body</tissue>
    </source>
</reference>
<gene>
    <name evidence="7" type="primary">LOC107066486</name>
</gene>
<dbReference type="InterPro" id="IPR029071">
    <property type="entry name" value="Ubiquitin-like_domsf"/>
</dbReference>
<evidence type="ECO:0000256" key="2">
    <source>
        <dbReference type="ARBA" id="ARBA00023242"/>
    </source>
</evidence>
<dbReference type="GeneID" id="107066486"/>
<feature type="domain" description="ACT" evidence="5">
    <location>
        <begin position="82"/>
        <end position="159"/>
    </location>
</feature>
<dbReference type="SUPFAM" id="SSF54236">
    <property type="entry name" value="Ubiquitin-like"/>
    <property type="match status" value="2"/>
</dbReference>
<proteinExistence type="predicted"/>
<name>A0ABM1I8T8_POLDO</name>
<evidence type="ECO:0000313" key="7">
    <source>
        <dbReference type="RefSeq" id="XP_015176625.1"/>
    </source>
</evidence>
<keyword evidence="6" id="KW-1185">Reference proteome</keyword>
<evidence type="ECO:0000259" key="4">
    <source>
        <dbReference type="PROSITE" id="PS50053"/>
    </source>
</evidence>
<keyword evidence="2" id="KW-0539">Nucleus</keyword>
<evidence type="ECO:0000256" key="3">
    <source>
        <dbReference type="SAM" id="MobiDB-lite"/>
    </source>
</evidence>
<dbReference type="InterPro" id="IPR002912">
    <property type="entry name" value="ACT_dom"/>
</dbReference>
<dbReference type="InterPro" id="IPR000626">
    <property type="entry name" value="Ubiquitin-like_dom"/>
</dbReference>
<dbReference type="PANTHER" id="PTHR47187:SF1">
    <property type="entry name" value="NFATC2-INTERACTING PROTEIN"/>
    <property type="match status" value="1"/>
</dbReference>
<dbReference type="Pfam" id="PF11976">
    <property type="entry name" value="Rad60-SLD"/>
    <property type="match status" value="1"/>
</dbReference>
<dbReference type="Gene3D" id="3.10.20.90">
    <property type="entry name" value="Phosphatidylinositol 3-kinase Catalytic Subunit, Chain A, domain 1"/>
    <property type="match status" value="2"/>
</dbReference>
<protein>
    <submittedName>
        <fullName evidence="7">Uncharacterized protein CG4449</fullName>
    </submittedName>
</protein>
<dbReference type="PROSITE" id="PS51671">
    <property type="entry name" value="ACT"/>
    <property type="match status" value="1"/>
</dbReference>
<dbReference type="InterPro" id="IPR052324">
    <property type="entry name" value="NFATC2-Int_DNA_Repair"/>
</dbReference>
<dbReference type="Proteomes" id="UP000694924">
    <property type="component" value="Unplaced"/>
</dbReference>
<dbReference type="RefSeq" id="XP_015176625.1">
    <property type="nucleotide sequence ID" value="XM_015321139.1"/>
</dbReference>
<organism evidence="6 7">
    <name type="scientific">Polistes dominula</name>
    <name type="common">European paper wasp</name>
    <name type="synonym">Vespa dominula</name>
    <dbReference type="NCBI Taxonomy" id="743375"/>
    <lineage>
        <taxon>Eukaryota</taxon>
        <taxon>Metazoa</taxon>
        <taxon>Ecdysozoa</taxon>
        <taxon>Arthropoda</taxon>
        <taxon>Hexapoda</taxon>
        <taxon>Insecta</taxon>
        <taxon>Pterygota</taxon>
        <taxon>Neoptera</taxon>
        <taxon>Endopterygota</taxon>
        <taxon>Hymenoptera</taxon>
        <taxon>Apocrita</taxon>
        <taxon>Aculeata</taxon>
        <taxon>Vespoidea</taxon>
        <taxon>Vespidae</taxon>
        <taxon>Polistinae</taxon>
        <taxon>Polistini</taxon>
        <taxon>Polistes</taxon>
    </lineage>
</organism>
<dbReference type="CDD" id="cd01763">
    <property type="entry name" value="Ubl_SUMO_like"/>
    <property type="match status" value="1"/>
</dbReference>